<dbReference type="SUPFAM" id="SSF50370">
    <property type="entry name" value="Ricin B-like lectins"/>
    <property type="match status" value="2"/>
</dbReference>
<dbReference type="Pfam" id="PF03663">
    <property type="entry name" value="Glyco_hydro_76"/>
    <property type="match status" value="1"/>
</dbReference>
<evidence type="ECO:0000256" key="1">
    <source>
        <dbReference type="SAM" id="SignalP"/>
    </source>
</evidence>
<dbReference type="InterPro" id="IPR000772">
    <property type="entry name" value="Ricin_B_lectin"/>
</dbReference>
<feature type="signal peptide" evidence="1">
    <location>
        <begin position="1"/>
        <end position="27"/>
    </location>
</feature>
<organism evidence="3 4">
    <name type="scientific">Capsulimonas corticalis</name>
    <dbReference type="NCBI Taxonomy" id="2219043"/>
    <lineage>
        <taxon>Bacteria</taxon>
        <taxon>Bacillati</taxon>
        <taxon>Armatimonadota</taxon>
        <taxon>Armatimonadia</taxon>
        <taxon>Capsulimonadales</taxon>
        <taxon>Capsulimonadaceae</taxon>
        <taxon>Capsulimonas</taxon>
    </lineage>
</organism>
<dbReference type="KEGG" id="ccot:CCAX7_13960"/>
<dbReference type="Proteomes" id="UP000287394">
    <property type="component" value="Chromosome"/>
</dbReference>
<proteinExistence type="predicted"/>
<dbReference type="PANTHER" id="PTHR47791">
    <property type="entry name" value="MEIOTICALLY UP-REGULATED GENE 191 PROTEIN"/>
    <property type="match status" value="1"/>
</dbReference>
<dbReference type="EMBL" id="AP025739">
    <property type="protein sequence ID" value="BDI29345.1"/>
    <property type="molecule type" value="Genomic_DNA"/>
</dbReference>
<feature type="chain" id="PRO_5040134154" description="Ricin B lectin domain-containing protein" evidence="1">
    <location>
        <begin position="28"/>
        <end position="656"/>
    </location>
</feature>
<dbReference type="CDD" id="cd00161">
    <property type="entry name" value="beta-trefoil_Ricin-like"/>
    <property type="match status" value="2"/>
</dbReference>
<keyword evidence="1" id="KW-0732">Signal</keyword>
<gene>
    <name evidence="3" type="ORF">CCAX7_13960</name>
</gene>
<reference evidence="3 4" key="1">
    <citation type="journal article" date="2019" name="Int. J. Syst. Evol. Microbiol.">
        <title>Capsulimonas corticalis gen. nov., sp. nov., an aerobic capsulated bacterium, of a novel bacterial order, Capsulimonadales ord. nov., of the class Armatimonadia of the phylum Armatimonadetes.</title>
        <authorList>
            <person name="Li J."/>
            <person name="Kudo C."/>
            <person name="Tonouchi A."/>
        </authorList>
    </citation>
    <scope>NUCLEOTIDE SEQUENCE [LARGE SCALE GENOMIC DNA]</scope>
    <source>
        <strain evidence="3 4">AX-7</strain>
    </source>
</reference>
<dbReference type="RefSeq" id="WP_301002438.1">
    <property type="nucleotide sequence ID" value="NZ_AP025739.1"/>
</dbReference>
<feature type="domain" description="Ricin B lectin" evidence="2">
    <location>
        <begin position="515"/>
        <end position="655"/>
    </location>
</feature>
<sequence length="656" mass="70444">MLKYSIRGLAAFSLTAASILHSPASFAQSTADTSFSAWNSAFLVQQSGQAYYATTLHGTAVEGSWVQALDIEVAEDAYLRDRTPTHRQLVNDLLTHFLAYESYDWSLDTWNDDIAWMTLACVRGYQITGNNAFLNKATYAWNMAYNRGWDTSYGGGGIWENMDNFPHGDGHADKCALSTNPFITSGLALYQITGDSSYLTKSQAIYTWVRGNIFNTSTGVVNEGVKWTIGQTNSGVLEVSDNVYNSGSFVQAANYLYRLTGNAQYYNDALLAANHVVNSTSIMSNNGGAQTQWQYRFVKGLSDFATDNNLWPQYQSWMQNNANAAWSKRNSSNLTWNNWLTTTNDPNIDPMESSSAVGIWQVLPNPNLSVSGNFEIVNVGSNMALGVTSNASYASVVQQPYTGSTSQQWTFVQSSGGYCQIKNVSSGLVMNVSAASVLAGAKVIQYAAQSMNPGNDQWLPIVNADGTYSFFNHDSVQALDVTGASTDSGAQLEQYWSNDTNAQKFTLIPLGTIANGTYHLTPACATGSHLDVAAAGTTNGTNVDIYASNTSNAQKWTFTANAAGNGYRISPLSSPGLSLDVAGAGVANGTNVDIWTSNTTSAQKWGLTAVSGGYTLTPLCATGTRLDVAAGASTNFTNVDIYQANGTNAQTWAIAP</sequence>
<dbReference type="GO" id="GO:0005975">
    <property type="term" value="P:carbohydrate metabolic process"/>
    <property type="evidence" value="ECO:0007669"/>
    <property type="project" value="InterPro"/>
</dbReference>
<dbReference type="InterPro" id="IPR035992">
    <property type="entry name" value="Ricin_B-like_lectins"/>
</dbReference>
<evidence type="ECO:0000313" key="4">
    <source>
        <dbReference type="Proteomes" id="UP000287394"/>
    </source>
</evidence>
<dbReference type="AlphaFoldDB" id="A0A9N7Q9L7"/>
<keyword evidence="4" id="KW-1185">Reference proteome</keyword>
<dbReference type="PANTHER" id="PTHR47791:SF3">
    <property type="entry name" value="MEIOTICALLY UP-REGULATED GENE 191 PROTEIN"/>
    <property type="match status" value="1"/>
</dbReference>
<evidence type="ECO:0000313" key="3">
    <source>
        <dbReference type="EMBL" id="BDI29345.1"/>
    </source>
</evidence>
<evidence type="ECO:0000259" key="2">
    <source>
        <dbReference type="SMART" id="SM00458"/>
    </source>
</evidence>
<dbReference type="Gene3D" id="1.50.10.20">
    <property type="match status" value="1"/>
</dbReference>
<dbReference type="Pfam" id="PF14200">
    <property type="entry name" value="RicinB_lectin_2"/>
    <property type="match status" value="2"/>
</dbReference>
<protein>
    <recommendedName>
        <fullName evidence="2">Ricin B lectin domain-containing protein</fullName>
    </recommendedName>
</protein>
<dbReference type="SMART" id="SM00458">
    <property type="entry name" value="RICIN"/>
    <property type="match status" value="2"/>
</dbReference>
<name>A0A9N7Q9L7_9BACT</name>
<dbReference type="InterPro" id="IPR053169">
    <property type="entry name" value="MUG_Protein"/>
</dbReference>
<feature type="domain" description="Ricin B lectin" evidence="2">
    <location>
        <begin position="373"/>
        <end position="508"/>
    </location>
</feature>
<dbReference type="Gene3D" id="2.80.10.50">
    <property type="match status" value="4"/>
</dbReference>
<accession>A0A9N7Q9L7</accession>
<dbReference type="PROSITE" id="PS50231">
    <property type="entry name" value="RICIN_B_LECTIN"/>
    <property type="match status" value="2"/>
</dbReference>
<dbReference type="InterPro" id="IPR005198">
    <property type="entry name" value="Glyco_hydro_76"/>
</dbReference>
<dbReference type="InterPro" id="IPR008928">
    <property type="entry name" value="6-hairpin_glycosidase_sf"/>
</dbReference>
<dbReference type="SUPFAM" id="SSF48208">
    <property type="entry name" value="Six-hairpin glycosidases"/>
    <property type="match status" value="1"/>
</dbReference>